<evidence type="ECO:0000256" key="2">
    <source>
        <dbReference type="ARBA" id="ARBA00022692"/>
    </source>
</evidence>
<comment type="caution">
    <text evidence="15">The sequence shown here is derived from an EMBL/GenBank/DDBJ whole genome shotgun (WGS) entry which is preliminary data.</text>
</comment>
<comment type="subcellular location">
    <subcellularLocation>
        <location evidence="1">Membrane</location>
        <topology evidence="1">Multi-pass membrane protein</topology>
    </subcellularLocation>
</comment>
<gene>
    <name evidence="15" type="ORF">M5D96_011991</name>
</gene>
<evidence type="ECO:0000256" key="1">
    <source>
        <dbReference type="ARBA" id="ARBA00004141"/>
    </source>
</evidence>
<dbReference type="PROSITE" id="PS51292">
    <property type="entry name" value="ZF_RING_CH"/>
    <property type="match status" value="1"/>
</dbReference>
<organism evidence="15 16">
    <name type="scientific">Drosophila gunungcola</name>
    <name type="common">fruit fly</name>
    <dbReference type="NCBI Taxonomy" id="103775"/>
    <lineage>
        <taxon>Eukaryota</taxon>
        <taxon>Metazoa</taxon>
        <taxon>Ecdysozoa</taxon>
        <taxon>Arthropoda</taxon>
        <taxon>Hexapoda</taxon>
        <taxon>Insecta</taxon>
        <taxon>Pterygota</taxon>
        <taxon>Neoptera</taxon>
        <taxon>Endopterygota</taxon>
        <taxon>Diptera</taxon>
        <taxon>Brachycera</taxon>
        <taxon>Muscomorpha</taxon>
        <taxon>Ephydroidea</taxon>
        <taxon>Drosophilidae</taxon>
        <taxon>Drosophila</taxon>
        <taxon>Sophophora</taxon>
    </lineage>
</organism>
<evidence type="ECO:0000256" key="4">
    <source>
        <dbReference type="ARBA" id="ARBA00022771"/>
    </source>
</evidence>
<evidence type="ECO:0000313" key="16">
    <source>
        <dbReference type="Proteomes" id="UP001059596"/>
    </source>
</evidence>
<dbReference type="SUPFAM" id="SSF57850">
    <property type="entry name" value="RING/U-box"/>
    <property type="match status" value="1"/>
</dbReference>
<dbReference type="GO" id="GO:0016020">
    <property type="term" value="C:membrane"/>
    <property type="evidence" value="ECO:0007669"/>
    <property type="project" value="UniProtKB-SubCell"/>
</dbReference>
<keyword evidence="7 13" id="KW-0472">Membrane</keyword>
<keyword evidence="4" id="KW-0863">Zinc-finger</keyword>
<keyword evidence="2 13" id="KW-0812">Transmembrane</keyword>
<feature type="domain" description="RING-CH-type" evidence="14">
    <location>
        <begin position="35"/>
        <end position="106"/>
    </location>
</feature>
<evidence type="ECO:0000256" key="6">
    <source>
        <dbReference type="ARBA" id="ARBA00022989"/>
    </source>
</evidence>
<reference evidence="15" key="1">
    <citation type="journal article" date="2023" name="Genome Biol. Evol.">
        <title>Long-read-based Genome Assembly of Drosophila gunungcola Reveals Fewer Chemosensory Genes in Flower-breeding Species.</title>
        <authorList>
            <person name="Negi A."/>
            <person name="Liao B.Y."/>
            <person name="Yeh S.D."/>
        </authorList>
    </citation>
    <scope>NUCLEOTIDE SEQUENCE</scope>
    <source>
        <strain evidence="15">Sukarami</strain>
    </source>
</reference>
<dbReference type="AlphaFoldDB" id="A0A9Q0BKP9"/>
<keyword evidence="3" id="KW-0479">Metal-binding</keyword>
<evidence type="ECO:0000256" key="9">
    <source>
        <dbReference type="ARBA" id="ARBA00043044"/>
    </source>
</evidence>
<evidence type="ECO:0000256" key="3">
    <source>
        <dbReference type="ARBA" id="ARBA00022723"/>
    </source>
</evidence>
<keyword evidence="16" id="KW-1185">Reference proteome</keyword>
<proteinExistence type="predicted"/>
<evidence type="ECO:0000259" key="14">
    <source>
        <dbReference type="PROSITE" id="PS51292"/>
    </source>
</evidence>
<feature type="transmembrane region" description="Helical" evidence="13">
    <location>
        <begin position="131"/>
        <end position="150"/>
    </location>
</feature>
<evidence type="ECO:0000256" key="7">
    <source>
        <dbReference type="ARBA" id="ARBA00023136"/>
    </source>
</evidence>
<evidence type="ECO:0000256" key="10">
    <source>
        <dbReference type="ARBA" id="ARBA00043185"/>
    </source>
</evidence>
<dbReference type="InterPro" id="IPR011016">
    <property type="entry name" value="Znf_RING-CH"/>
</dbReference>
<keyword evidence="6 13" id="KW-1133">Transmembrane helix</keyword>
<dbReference type="GO" id="GO:0008270">
    <property type="term" value="F:zinc ion binding"/>
    <property type="evidence" value="ECO:0007669"/>
    <property type="project" value="UniProtKB-KW"/>
</dbReference>
<protein>
    <recommendedName>
        <fullName evidence="8">E3 ubiquitin-protein ligase MARCHF5</fullName>
    </recommendedName>
    <alternativeName>
        <fullName evidence="10">Membrane-associated RING finger protein 5</fullName>
    </alternativeName>
    <alternativeName>
        <fullName evidence="9">Membrane-associated RING-CH protein V</fullName>
    </alternativeName>
    <alternativeName>
        <fullName evidence="11">RING-type E3 ubiquitin transferase MARCHF5</fullName>
    </alternativeName>
</protein>
<evidence type="ECO:0000256" key="8">
    <source>
        <dbReference type="ARBA" id="ARBA00040151"/>
    </source>
</evidence>
<dbReference type="PANTHER" id="PTHR46283">
    <property type="entry name" value="E3 UBIQUITIN-PROTEIN LIGASE MARCH5"/>
    <property type="match status" value="1"/>
</dbReference>
<dbReference type="Gene3D" id="3.30.40.10">
    <property type="entry name" value="Zinc/RING finger domain, C3HC4 (zinc finger)"/>
    <property type="match status" value="1"/>
</dbReference>
<dbReference type="Pfam" id="PF12906">
    <property type="entry name" value="RINGv"/>
    <property type="match status" value="1"/>
</dbReference>
<evidence type="ECO:0000256" key="11">
    <source>
        <dbReference type="ARBA" id="ARBA00043231"/>
    </source>
</evidence>
<evidence type="ECO:0000256" key="12">
    <source>
        <dbReference type="SAM" id="MobiDB-lite"/>
    </source>
</evidence>
<dbReference type="InterPro" id="IPR013083">
    <property type="entry name" value="Znf_RING/FYVE/PHD"/>
</dbReference>
<evidence type="ECO:0000256" key="13">
    <source>
        <dbReference type="SAM" id="Phobius"/>
    </source>
</evidence>
<dbReference type="EMBL" id="JAMKOV010000044">
    <property type="protein sequence ID" value="KAI8035180.1"/>
    <property type="molecule type" value="Genomic_DNA"/>
</dbReference>
<feature type="transmembrane region" description="Helical" evidence="13">
    <location>
        <begin position="262"/>
        <end position="283"/>
    </location>
</feature>
<keyword evidence="5" id="KW-0862">Zinc</keyword>
<evidence type="ECO:0000256" key="5">
    <source>
        <dbReference type="ARBA" id="ARBA00022833"/>
    </source>
</evidence>
<feature type="transmembrane region" description="Helical" evidence="13">
    <location>
        <begin position="289"/>
        <end position="310"/>
    </location>
</feature>
<sequence length="349" mass="39225">MHRRIRSNAQSPLAANRHRRLRSGVDNASGRGGGTNPEDDRMCWICLTGDEDQQSARRDWVHPCRCRGTNKWVHESCLSRWIDEKQILAPEGPVTCTQCRTEYIIVMPPLCRFDALLELLDKGYERLCPSILMGMLAATVYFSAVTYGAITLLQMAGYENGMRLLQEDPTLLMILLPAVPTVLLLGRMIRWDDTLIRWLRRRRQHRQAVPAEQLDAAGQPLPGAPLDDGYFDELEQEQDGLDGQQLGNAFASEHLGSVSMSFCIALSLPTVSVILGRSLFGGIYEESRLLGILLGGVTFAAAKGLASVYLRQTQYQCRRHRLVVDYTPENITKFTRHHANRGPNPVQRP</sequence>
<evidence type="ECO:0000313" key="15">
    <source>
        <dbReference type="EMBL" id="KAI8035180.1"/>
    </source>
</evidence>
<name>A0A9Q0BKP9_9MUSC</name>
<dbReference type="SMART" id="SM00744">
    <property type="entry name" value="RINGv"/>
    <property type="match status" value="1"/>
</dbReference>
<dbReference type="OrthoDB" id="5817083at2759"/>
<dbReference type="CDD" id="cd16701">
    <property type="entry name" value="RING_CH-C4HC3_MARCH5"/>
    <property type="match status" value="1"/>
</dbReference>
<dbReference type="Proteomes" id="UP001059596">
    <property type="component" value="Unassembled WGS sequence"/>
</dbReference>
<feature type="region of interest" description="Disordered" evidence="12">
    <location>
        <begin position="1"/>
        <end position="35"/>
    </location>
</feature>
<feature type="transmembrane region" description="Helical" evidence="13">
    <location>
        <begin position="170"/>
        <end position="189"/>
    </location>
</feature>
<accession>A0A9Q0BKP9</accession>